<organism evidence="2 3">
    <name type="scientific">Thalassotalea profundi</name>
    <dbReference type="NCBI Taxonomy" id="2036687"/>
    <lineage>
        <taxon>Bacteria</taxon>
        <taxon>Pseudomonadati</taxon>
        <taxon>Pseudomonadota</taxon>
        <taxon>Gammaproteobacteria</taxon>
        <taxon>Alteromonadales</taxon>
        <taxon>Colwelliaceae</taxon>
        <taxon>Thalassotalea</taxon>
    </lineage>
</organism>
<feature type="transmembrane region" description="Helical" evidence="1">
    <location>
        <begin position="20"/>
        <end position="42"/>
    </location>
</feature>
<keyword evidence="1" id="KW-1133">Transmembrane helix</keyword>
<keyword evidence="3" id="KW-1185">Reference proteome</keyword>
<proteinExistence type="predicted"/>
<evidence type="ECO:0000256" key="1">
    <source>
        <dbReference type="SAM" id="Phobius"/>
    </source>
</evidence>
<keyword evidence="1" id="KW-0472">Membrane</keyword>
<evidence type="ECO:0000313" key="2">
    <source>
        <dbReference type="EMBL" id="GHE84931.1"/>
    </source>
</evidence>
<accession>A0ABQ3IKU4</accession>
<sequence length="301" mass="34187">MNILQWKTSFIKEYWEYKNYLFWLPLIMSVLMIVIPTVSFILKDTSGTQWLELFKNLSMTTDSPQLASAFYKLTMGIFVPFTAVAIIIQLYYFLACLYDEKKDTSIYFWRSLPVADSTTVIVKLLTGMLFIPGILLFAATITLAVFLLAALVLTIVLSIGFDISLWAAWLNAEIISAIFFAWLNLIPGSLWLLPLFAWLMLASVIANKAPFLWAFLPIIALLIIEVVLVNYSLLPDFYLAKSLKEYFAISDELLLQYSNGDFQVSNISVNVLLAKISVVGLFLAAIFLYATYWLRANRSHA</sequence>
<evidence type="ECO:0000313" key="3">
    <source>
        <dbReference type="Proteomes" id="UP000626370"/>
    </source>
</evidence>
<feature type="transmembrane region" description="Helical" evidence="1">
    <location>
        <begin position="211"/>
        <end position="234"/>
    </location>
</feature>
<feature type="transmembrane region" description="Helical" evidence="1">
    <location>
        <begin position="145"/>
        <end position="168"/>
    </location>
</feature>
<dbReference type="EMBL" id="BNAH01000004">
    <property type="protein sequence ID" value="GHE84931.1"/>
    <property type="molecule type" value="Genomic_DNA"/>
</dbReference>
<comment type="caution">
    <text evidence="2">The sequence shown here is derived from an EMBL/GenBank/DDBJ whole genome shotgun (WGS) entry which is preliminary data.</text>
</comment>
<feature type="transmembrane region" description="Helical" evidence="1">
    <location>
        <begin position="174"/>
        <end position="199"/>
    </location>
</feature>
<name>A0ABQ3IKU4_9GAMM</name>
<reference evidence="3" key="1">
    <citation type="journal article" date="2019" name="Int. J. Syst. Evol. Microbiol.">
        <title>The Global Catalogue of Microorganisms (GCM) 10K type strain sequencing project: providing services to taxonomists for standard genome sequencing and annotation.</title>
        <authorList>
            <consortium name="The Broad Institute Genomics Platform"/>
            <consortium name="The Broad Institute Genome Sequencing Center for Infectious Disease"/>
            <person name="Wu L."/>
            <person name="Ma J."/>
        </authorList>
    </citation>
    <scope>NUCLEOTIDE SEQUENCE [LARGE SCALE GENOMIC DNA]</scope>
    <source>
        <strain evidence="3">CGMCC 1.15922</strain>
    </source>
</reference>
<feature type="transmembrane region" description="Helical" evidence="1">
    <location>
        <begin position="73"/>
        <end position="94"/>
    </location>
</feature>
<dbReference type="Proteomes" id="UP000626370">
    <property type="component" value="Unassembled WGS sequence"/>
</dbReference>
<feature type="transmembrane region" description="Helical" evidence="1">
    <location>
        <begin position="114"/>
        <end position="138"/>
    </location>
</feature>
<gene>
    <name evidence="2" type="ORF">GCM10011501_12290</name>
</gene>
<evidence type="ECO:0008006" key="4">
    <source>
        <dbReference type="Google" id="ProtNLM"/>
    </source>
</evidence>
<protein>
    <recommendedName>
        <fullName evidence="4">ABC transporter permease</fullName>
    </recommendedName>
</protein>
<dbReference type="RefSeq" id="WP_189377373.1">
    <property type="nucleotide sequence ID" value="NZ_BNAH01000004.1"/>
</dbReference>
<feature type="transmembrane region" description="Helical" evidence="1">
    <location>
        <begin position="272"/>
        <end position="294"/>
    </location>
</feature>
<keyword evidence="1" id="KW-0812">Transmembrane</keyword>